<dbReference type="PANTHER" id="PTHR21098">
    <property type="entry name" value="RIBOFLAVIN SYNTHASE ALPHA CHAIN"/>
    <property type="match status" value="1"/>
</dbReference>
<dbReference type="EC" id="2.5.1.9" evidence="2"/>
<accession>A0A4P9VNG9</accession>
<evidence type="ECO:0000313" key="6">
    <source>
        <dbReference type="Proteomes" id="UP000257039"/>
    </source>
</evidence>
<dbReference type="NCBIfam" id="TIGR00187">
    <property type="entry name" value="ribE"/>
    <property type="match status" value="1"/>
</dbReference>
<name>A0A4P9VNG9_9GAMM</name>
<dbReference type="NCBIfam" id="NF009566">
    <property type="entry name" value="PRK13020.1"/>
    <property type="match status" value="1"/>
</dbReference>
<dbReference type="GO" id="GO:0004746">
    <property type="term" value="F:riboflavin synthase activity"/>
    <property type="evidence" value="ECO:0007669"/>
    <property type="project" value="UniProtKB-UniRule"/>
</dbReference>
<feature type="repeat" description="Lumazine-binding" evidence="3">
    <location>
        <begin position="1"/>
        <end position="98"/>
    </location>
</feature>
<dbReference type="PANTHER" id="PTHR21098:SF0">
    <property type="entry name" value="RIBOFLAVIN SYNTHASE"/>
    <property type="match status" value="1"/>
</dbReference>
<sequence>MFTGIIQSVAIIRCIHDHDSIRTFEIEFPEGFCKNLTIGASIAVDGVCLTVTEILTETVVKFDVILQSLLITTLAEHEKGDRVNVERAAKEGAEIGGHPLSGHVDFRTAIVEISEMEGNCRIRFDLPESWRKYIFPKGYIAINGASLTVSEVDKEKGYFEVWLIPETRRMTTFEEKRTGDNVNIEIERGTQVVVDTIQTTLEDSLGKLYPVLEQLLKEKGIDLQALTTSKLALLQGKKMED</sequence>
<reference evidence="5 6" key="1">
    <citation type="submission" date="2017-04" db="EMBL/GenBank/DDBJ databases">
        <title>Draft genome sequence of Zooshikella ganghwensis VG4 isolated from Red Sea sediments.</title>
        <authorList>
            <person name="Rehman Z."/>
            <person name="Alam I."/>
            <person name="Kamau A."/>
            <person name="Bajic V."/>
            <person name="Leiknes T."/>
        </authorList>
    </citation>
    <scope>NUCLEOTIDE SEQUENCE [LARGE SCALE GENOMIC DNA]</scope>
    <source>
        <strain evidence="5 6">VG4</strain>
    </source>
</reference>
<dbReference type="SUPFAM" id="SSF63380">
    <property type="entry name" value="Riboflavin synthase domain-like"/>
    <property type="match status" value="2"/>
</dbReference>
<dbReference type="InterPro" id="IPR001783">
    <property type="entry name" value="Lumazine-bd"/>
</dbReference>
<evidence type="ECO:0000313" key="5">
    <source>
        <dbReference type="EMBL" id="RDH43492.1"/>
    </source>
</evidence>
<dbReference type="CDD" id="cd00402">
    <property type="entry name" value="Riboflavin_synthase_like"/>
    <property type="match status" value="1"/>
</dbReference>
<feature type="domain" description="Lumazine-binding" evidence="4">
    <location>
        <begin position="99"/>
        <end position="197"/>
    </location>
</feature>
<dbReference type="EMBL" id="NDXW01000001">
    <property type="protein sequence ID" value="RDH43492.1"/>
    <property type="molecule type" value="Genomic_DNA"/>
</dbReference>
<feature type="repeat" description="Lumazine-binding" evidence="3">
    <location>
        <begin position="99"/>
        <end position="197"/>
    </location>
</feature>
<dbReference type="InterPro" id="IPR017938">
    <property type="entry name" value="Riboflavin_synthase-like_b-brl"/>
</dbReference>
<proteinExistence type="predicted"/>
<dbReference type="Proteomes" id="UP000257039">
    <property type="component" value="Unassembled WGS sequence"/>
</dbReference>
<keyword evidence="6" id="KW-1185">Reference proteome</keyword>
<dbReference type="PROSITE" id="PS51177">
    <property type="entry name" value="LUMAZINE_BIND"/>
    <property type="match status" value="2"/>
</dbReference>
<dbReference type="RefSeq" id="WP_094786815.1">
    <property type="nucleotide sequence ID" value="NZ_NDXW01000001.1"/>
</dbReference>
<dbReference type="PIRSF" id="PIRSF000498">
    <property type="entry name" value="Riboflavin_syn_A"/>
    <property type="match status" value="1"/>
</dbReference>
<evidence type="ECO:0000256" key="3">
    <source>
        <dbReference type="PROSITE-ProRule" id="PRU00524"/>
    </source>
</evidence>
<protein>
    <recommendedName>
        <fullName evidence="2">Riboflavin synthase</fullName>
        <ecNumber evidence="2">2.5.1.9</ecNumber>
    </recommendedName>
</protein>
<evidence type="ECO:0000259" key="4">
    <source>
        <dbReference type="PROSITE" id="PS51177"/>
    </source>
</evidence>
<keyword evidence="1" id="KW-0677">Repeat</keyword>
<comment type="caution">
    <text evidence="5">The sequence shown here is derived from an EMBL/GenBank/DDBJ whole genome shotgun (WGS) entry which is preliminary data.</text>
</comment>
<feature type="domain" description="Lumazine-binding" evidence="4">
    <location>
        <begin position="1"/>
        <end position="98"/>
    </location>
</feature>
<dbReference type="GO" id="GO:0009231">
    <property type="term" value="P:riboflavin biosynthetic process"/>
    <property type="evidence" value="ECO:0007669"/>
    <property type="project" value="TreeGrafter"/>
</dbReference>
<organism evidence="5 6">
    <name type="scientific">Zooshikella ganghwensis</name>
    <dbReference type="NCBI Taxonomy" id="202772"/>
    <lineage>
        <taxon>Bacteria</taxon>
        <taxon>Pseudomonadati</taxon>
        <taxon>Pseudomonadota</taxon>
        <taxon>Gammaproteobacteria</taxon>
        <taxon>Oceanospirillales</taxon>
        <taxon>Zooshikellaceae</taxon>
        <taxon>Zooshikella</taxon>
    </lineage>
</organism>
<dbReference type="InterPro" id="IPR026017">
    <property type="entry name" value="Lumazine-bd_dom"/>
</dbReference>
<gene>
    <name evidence="5" type="ORF">B9G39_08590</name>
</gene>
<evidence type="ECO:0000256" key="2">
    <source>
        <dbReference type="NCBIfam" id="TIGR00187"/>
    </source>
</evidence>
<evidence type="ECO:0000256" key="1">
    <source>
        <dbReference type="ARBA" id="ARBA00022737"/>
    </source>
</evidence>
<dbReference type="AlphaFoldDB" id="A0A4P9VNG9"/>
<dbReference type="Pfam" id="PF00677">
    <property type="entry name" value="Lum_binding"/>
    <property type="match status" value="2"/>
</dbReference>
<dbReference type="NCBIfam" id="NF006767">
    <property type="entry name" value="PRK09289.1"/>
    <property type="match status" value="1"/>
</dbReference>
<dbReference type="InterPro" id="IPR023366">
    <property type="entry name" value="ATP_synth_asu-like_sf"/>
</dbReference>
<dbReference type="Gene3D" id="2.40.30.20">
    <property type="match status" value="2"/>
</dbReference>